<dbReference type="InterPro" id="IPR015919">
    <property type="entry name" value="Cadherin-like_sf"/>
</dbReference>
<keyword evidence="4 8" id="KW-0106">Calcium</keyword>
<evidence type="ECO:0000256" key="7">
    <source>
        <dbReference type="ARBA" id="ARBA00023180"/>
    </source>
</evidence>
<dbReference type="PRINTS" id="PR00205">
    <property type="entry name" value="CADHERIN"/>
</dbReference>
<keyword evidence="3" id="KW-0677">Repeat</keyword>
<accession>A0AA36BMZ2</accession>
<evidence type="ECO:0000256" key="5">
    <source>
        <dbReference type="ARBA" id="ARBA00022989"/>
    </source>
</evidence>
<dbReference type="InterPro" id="IPR020894">
    <property type="entry name" value="Cadherin_CS"/>
</dbReference>
<keyword evidence="6 10" id="KW-0472">Membrane</keyword>
<dbReference type="GO" id="GO:0005509">
    <property type="term" value="F:calcium ion binding"/>
    <property type="evidence" value="ECO:0007669"/>
    <property type="project" value="UniProtKB-UniRule"/>
</dbReference>
<dbReference type="PANTHER" id="PTHR24028">
    <property type="entry name" value="CADHERIN-87A"/>
    <property type="match status" value="1"/>
</dbReference>
<evidence type="ECO:0000259" key="11">
    <source>
        <dbReference type="PROSITE" id="PS50268"/>
    </source>
</evidence>
<dbReference type="PANTHER" id="PTHR24028:SF123">
    <property type="entry name" value="CADHERIN-RELATED FAMILY MEMBER 4"/>
    <property type="match status" value="1"/>
</dbReference>
<evidence type="ECO:0000256" key="4">
    <source>
        <dbReference type="ARBA" id="ARBA00022837"/>
    </source>
</evidence>
<keyword evidence="2 10" id="KW-0812">Transmembrane</keyword>
<evidence type="ECO:0000256" key="6">
    <source>
        <dbReference type="ARBA" id="ARBA00023136"/>
    </source>
</evidence>
<sequence>MNSMTEIFPKGVQANSEERFCIALLQVDVLAQNDTSLIFSKSFYEAAVVENAPVGTNILTLPVIYKAKAPLIFGFKNRTDVFRIDESGSIRLRQPLDYERTPFYTFLAFVRNSAKEVYAVVNITVIDLNDNNPLVLNKDLQIEAMRNKSSVIGKLKVYDPDSDTKLTYQLLFFKQYFQVTGDGEIKIIADPSELKKSSYQLMIIVDDGGHPPRRTLVNVTVNFPALVVAEPATGSSLSKTDTLLIVLGVFLTLFVILVILLSVYIARRNLYSTDNLDKTKSDLAKGDPRGKGFKQQKISHSQANTNMTLADELDTVSGSNGCGSNSVQESPFVDSSVYDVQPKDGYKRFKGGSSMESLYSDNGGSSLDRDTPIHSTNAFLPVNTCSDDQADNIADTLTPTLDFSQVGDTSA</sequence>
<evidence type="ECO:0000256" key="9">
    <source>
        <dbReference type="SAM" id="MobiDB-lite"/>
    </source>
</evidence>
<dbReference type="Proteomes" id="UP001162480">
    <property type="component" value="Chromosome 19"/>
</dbReference>
<gene>
    <name evidence="12" type="ORF">OCTVUL_1B007263</name>
</gene>
<evidence type="ECO:0000313" key="12">
    <source>
        <dbReference type="EMBL" id="CAI9737098.1"/>
    </source>
</evidence>
<dbReference type="EMBL" id="OX597832">
    <property type="protein sequence ID" value="CAI9737098.1"/>
    <property type="molecule type" value="Genomic_DNA"/>
</dbReference>
<protein>
    <submittedName>
        <fullName evidence="12">Protocadherin gamma-A1-like isoform X1</fullName>
    </submittedName>
</protein>
<dbReference type="GO" id="GO:0007156">
    <property type="term" value="P:homophilic cell adhesion via plasma membrane adhesion molecules"/>
    <property type="evidence" value="ECO:0007669"/>
    <property type="project" value="InterPro"/>
</dbReference>
<dbReference type="InterPro" id="IPR002126">
    <property type="entry name" value="Cadherin-like_dom"/>
</dbReference>
<dbReference type="GO" id="GO:0005886">
    <property type="term" value="C:plasma membrane"/>
    <property type="evidence" value="ECO:0007669"/>
    <property type="project" value="InterPro"/>
</dbReference>
<feature type="domain" description="Cadherin" evidence="11">
    <location>
        <begin position="40"/>
        <end position="135"/>
    </location>
</feature>
<dbReference type="PROSITE" id="PS00232">
    <property type="entry name" value="CADHERIN_1"/>
    <property type="match status" value="1"/>
</dbReference>
<dbReference type="InterPro" id="IPR050174">
    <property type="entry name" value="Protocadherin/Cadherin-CA"/>
</dbReference>
<proteinExistence type="predicted"/>
<dbReference type="AlphaFoldDB" id="A0AA36BMZ2"/>
<dbReference type="SUPFAM" id="SSF49313">
    <property type="entry name" value="Cadherin-like"/>
    <property type="match status" value="2"/>
</dbReference>
<evidence type="ECO:0000313" key="13">
    <source>
        <dbReference type="Proteomes" id="UP001162480"/>
    </source>
</evidence>
<organism evidence="12 13">
    <name type="scientific">Octopus vulgaris</name>
    <name type="common">Common octopus</name>
    <dbReference type="NCBI Taxonomy" id="6645"/>
    <lineage>
        <taxon>Eukaryota</taxon>
        <taxon>Metazoa</taxon>
        <taxon>Spiralia</taxon>
        <taxon>Lophotrochozoa</taxon>
        <taxon>Mollusca</taxon>
        <taxon>Cephalopoda</taxon>
        <taxon>Coleoidea</taxon>
        <taxon>Octopodiformes</taxon>
        <taxon>Octopoda</taxon>
        <taxon>Incirrata</taxon>
        <taxon>Octopodidae</taxon>
        <taxon>Octopus</taxon>
    </lineage>
</organism>
<evidence type="ECO:0000256" key="3">
    <source>
        <dbReference type="ARBA" id="ARBA00022737"/>
    </source>
</evidence>
<name>A0AA36BMZ2_OCTVU</name>
<dbReference type="Gene3D" id="2.60.40.60">
    <property type="entry name" value="Cadherins"/>
    <property type="match status" value="2"/>
</dbReference>
<evidence type="ECO:0000256" key="1">
    <source>
        <dbReference type="ARBA" id="ARBA00004167"/>
    </source>
</evidence>
<feature type="compositionally biased region" description="Basic and acidic residues" evidence="9">
    <location>
        <begin position="277"/>
        <end position="290"/>
    </location>
</feature>
<evidence type="ECO:0000256" key="10">
    <source>
        <dbReference type="SAM" id="Phobius"/>
    </source>
</evidence>
<comment type="subcellular location">
    <subcellularLocation>
        <location evidence="1">Membrane</location>
        <topology evidence="1">Single-pass membrane protein</topology>
    </subcellularLocation>
</comment>
<dbReference type="CDD" id="cd11304">
    <property type="entry name" value="Cadherin_repeat"/>
    <property type="match status" value="2"/>
</dbReference>
<dbReference type="PROSITE" id="PS50268">
    <property type="entry name" value="CADHERIN_2"/>
    <property type="match status" value="1"/>
</dbReference>
<evidence type="ECO:0000256" key="2">
    <source>
        <dbReference type="ARBA" id="ARBA00022692"/>
    </source>
</evidence>
<reference evidence="12" key="1">
    <citation type="submission" date="2023-08" db="EMBL/GenBank/DDBJ databases">
        <authorList>
            <person name="Alioto T."/>
            <person name="Alioto T."/>
            <person name="Gomez Garrido J."/>
        </authorList>
    </citation>
    <scope>NUCLEOTIDE SEQUENCE</scope>
</reference>
<feature type="region of interest" description="Disordered" evidence="9">
    <location>
        <begin position="277"/>
        <end position="301"/>
    </location>
</feature>
<dbReference type="SMART" id="SM00112">
    <property type="entry name" value="CA"/>
    <property type="match status" value="2"/>
</dbReference>
<keyword evidence="13" id="KW-1185">Reference proteome</keyword>
<evidence type="ECO:0000256" key="8">
    <source>
        <dbReference type="PROSITE-ProRule" id="PRU00043"/>
    </source>
</evidence>
<keyword evidence="5 10" id="KW-1133">Transmembrane helix</keyword>
<feature type="transmembrane region" description="Helical" evidence="10">
    <location>
        <begin position="243"/>
        <end position="266"/>
    </location>
</feature>
<keyword evidence="7" id="KW-0325">Glycoprotein</keyword>